<feature type="domain" description="Histidine kinase" evidence="11">
    <location>
        <begin position="238"/>
        <end position="440"/>
    </location>
</feature>
<evidence type="ECO:0000313" key="14">
    <source>
        <dbReference type="Proteomes" id="UP000276634"/>
    </source>
</evidence>
<keyword evidence="4" id="KW-0597">Phosphoprotein</keyword>
<dbReference type="InterPro" id="IPR036890">
    <property type="entry name" value="HATPase_C_sf"/>
</dbReference>
<dbReference type="InterPro" id="IPR003594">
    <property type="entry name" value="HATPase_dom"/>
</dbReference>
<dbReference type="RefSeq" id="WP_123399984.1">
    <property type="nucleotide sequence ID" value="NZ_RJVI01000001.1"/>
</dbReference>
<evidence type="ECO:0000313" key="13">
    <source>
        <dbReference type="EMBL" id="ROR34638.1"/>
    </source>
</evidence>
<evidence type="ECO:0000256" key="10">
    <source>
        <dbReference type="ARBA" id="ARBA00023136"/>
    </source>
</evidence>
<dbReference type="PANTHER" id="PTHR45436">
    <property type="entry name" value="SENSOR HISTIDINE KINASE YKOH"/>
    <property type="match status" value="1"/>
</dbReference>
<dbReference type="GO" id="GO:0000160">
    <property type="term" value="P:phosphorelay signal transduction system"/>
    <property type="evidence" value="ECO:0007669"/>
    <property type="project" value="UniProtKB-KW"/>
</dbReference>
<keyword evidence="8" id="KW-1133">Transmembrane helix</keyword>
<evidence type="ECO:0000259" key="12">
    <source>
        <dbReference type="PROSITE" id="PS50885"/>
    </source>
</evidence>
<dbReference type="InterPro" id="IPR050428">
    <property type="entry name" value="TCS_sensor_his_kinase"/>
</dbReference>
<dbReference type="AlphaFoldDB" id="A0A3N1Y808"/>
<dbReference type="GO" id="GO:0004673">
    <property type="term" value="F:protein histidine kinase activity"/>
    <property type="evidence" value="ECO:0007669"/>
    <property type="project" value="UniProtKB-EC"/>
</dbReference>
<dbReference type="SMART" id="SM00387">
    <property type="entry name" value="HATPase_c"/>
    <property type="match status" value="1"/>
</dbReference>
<protein>
    <recommendedName>
        <fullName evidence="3">histidine kinase</fullName>
        <ecNumber evidence="3">2.7.13.3</ecNumber>
    </recommendedName>
</protein>
<keyword evidence="7 13" id="KW-0418">Kinase</keyword>
<evidence type="ECO:0000256" key="8">
    <source>
        <dbReference type="ARBA" id="ARBA00022989"/>
    </source>
</evidence>
<evidence type="ECO:0000256" key="2">
    <source>
        <dbReference type="ARBA" id="ARBA00004370"/>
    </source>
</evidence>
<accession>A0A3N1Y808</accession>
<keyword evidence="14" id="KW-1185">Reference proteome</keyword>
<dbReference type="InterPro" id="IPR004358">
    <property type="entry name" value="Sig_transdc_His_kin-like_C"/>
</dbReference>
<evidence type="ECO:0000256" key="3">
    <source>
        <dbReference type="ARBA" id="ARBA00012438"/>
    </source>
</evidence>
<evidence type="ECO:0000256" key="4">
    <source>
        <dbReference type="ARBA" id="ARBA00022553"/>
    </source>
</evidence>
<evidence type="ECO:0000256" key="7">
    <source>
        <dbReference type="ARBA" id="ARBA00022777"/>
    </source>
</evidence>
<dbReference type="PROSITE" id="PS50885">
    <property type="entry name" value="HAMP"/>
    <property type="match status" value="1"/>
</dbReference>
<dbReference type="EC" id="2.7.13.3" evidence="3"/>
<dbReference type="Proteomes" id="UP000276634">
    <property type="component" value="Unassembled WGS sequence"/>
</dbReference>
<proteinExistence type="predicted"/>
<name>A0A3N1Y808_9GAMM</name>
<dbReference type="EMBL" id="RJVI01000001">
    <property type="protein sequence ID" value="ROR34638.1"/>
    <property type="molecule type" value="Genomic_DNA"/>
</dbReference>
<evidence type="ECO:0000256" key="5">
    <source>
        <dbReference type="ARBA" id="ARBA00022679"/>
    </source>
</evidence>
<evidence type="ECO:0000256" key="9">
    <source>
        <dbReference type="ARBA" id="ARBA00023012"/>
    </source>
</evidence>
<evidence type="ECO:0000256" key="1">
    <source>
        <dbReference type="ARBA" id="ARBA00000085"/>
    </source>
</evidence>
<dbReference type="Gene3D" id="3.30.565.10">
    <property type="entry name" value="Histidine kinase-like ATPase, C-terminal domain"/>
    <property type="match status" value="1"/>
</dbReference>
<dbReference type="GO" id="GO:0005886">
    <property type="term" value="C:plasma membrane"/>
    <property type="evidence" value="ECO:0007669"/>
    <property type="project" value="TreeGrafter"/>
</dbReference>
<keyword evidence="10" id="KW-0472">Membrane</keyword>
<sequence length="440" mass="46589">MTSLRARLLASLSLALVLAFAALAWLGGRGLGALLEDYVAARLEHDLEGVLAAVARGADGAPVLDERRLDPVFHRPLSGHYYVVQGGGRTLRSRSLWDAELALPDALPTGRLHLPGPAGQRLLAVGGDYRKQGMTLTVLVAEDLMPVEAALAGLTRRLALAAAAAAALVLALQGWIVGRALAPLRAAAEAVRRLRDGADGVPDPARAPAEIRPLLAEIGRLVALLRERLARSRSAIGDLAHALKTPLAVARRALADPELAGSAAARELAAQLDAIETRITRELRRARIAGHPEPGRRVLLAPEVHELAALVQRMHGRDDLAVELALPPRCAFAGDRDDLVELLGNLLDNAVRWARRRVRVEARQEAARLVLRIEDDGPGIEPQATQALARRGRRADEAAPGHGLGLAIVADIVGHYGGRLRLAPSAALGGLAVEVELPAA</sequence>
<dbReference type="InterPro" id="IPR005467">
    <property type="entry name" value="His_kinase_dom"/>
</dbReference>
<keyword evidence="5" id="KW-0808">Transferase</keyword>
<feature type="domain" description="HAMP" evidence="12">
    <location>
        <begin position="178"/>
        <end position="230"/>
    </location>
</feature>
<dbReference type="OrthoDB" id="9809567at2"/>
<organism evidence="13 14">
    <name type="scientific">Inmirania thermothiophila</name>
    <dbReference type="NCBI Taxonomy" id="1750597"/>
    <lineage>
        <taxon>Bacteria</taxon>
        <taxon>Pseudomonadati</taxon>
        <taxon>Pseudomonadota</taxon>
        <taxon>Gammaproteobacteria</taxon>
        <taxon>Chromatiales</taxon>
        <taxon>Ectothiorhodospiraceae</taxon>
        <taxon>Inmirania</taxon>
    </lineage>
</organism>
<comment type="caution">
    <text evidence="13">The sequence shown here is derived from an EMBL/GenBank/DDBJ whole genome shotgun (WGS) entry which is preliminary data.</text>
</comment>
<evidence type="ECO:0000259" key="11">
    <source>
        <dbReference type="PROSITE" id="PS50109"/>
    </source>
</evidence>
<comment type="subcellular location">
    <subcellularLocation>
        <location evidence="2">Membrane</location>
    </subcellularLocation>
</comment>
<dbReference type="PANTHER" id="PTHR45436:SF5">
    <property type="entry name" value="SENSOR HISTIDINE KINASE TRCS"/>
    <property type="match status" value="1"/>
</dbReference>
<gene>
    <name evidence="13" type="ORF">EDC57_0539</name>
</gene>
<dbReference type="InterPro" id="IPR003660">
    <property type="entry name" value="HAMP_dom"/>
</dbReference>
<dbReference type="PROSITE" id="PS50109">
    <property type="entry name" value="HIS_KIN"/>
    <property type="match status" value="1"/>
</dbReference>
<reference evidence="13 14" key="1">
    <citation type="submission" date="2018-11" db="EMBL/GenBank/DDBJ databases">
        <title>Genomic Encyclopedia of Type Strains, Phase IV (KMG-IV): sequencing the most valuable type-strain genomes for metagenomic binning, comparative biology and taxonomic classification.</title>
        <authorList>
            <person name="Goeker M."/>
        </authorList>
    </citation>
    <scope>NUCLEOTIDE SEQUENCE [LARGE SCALE GENOMIC DNA]</scope>
    <source>
        <strain evidence="13 14">DSM 100275</strain>
    </source>
</reference>
<dbReference type="PRINTS" id="PR00344">
    <property type="entry name" value="BCTRLSENSOR"/>
</dbReference>
<keyword evidence="9" id="KW-0902">Two-component regulatory system</keyword>
<evidence type="ECO:0000256" key="6">
    <source>
        <dbReference type="ARBA" id="ARBA00022692"/>
    </source>
</evidence>
<comment type="catalytic activity">
    <reaction evidence="1">
        <text>ATP + protein L-histidine = ADP + protein N-phospho-L-histidine.</text>
        <dbReference type="EC" id="2.7.13.3"/>
    </reaction>
</comment>
<dbReference type="Pfam" id="PF02518">
    <property type="entry name" value="HATPase_c"/>
    <property type="match status" value="1"/>
</dbReference>
<dbReference type="SUPFAM" id="SSF55874">
    <property type="entry name" value="ATPase domain of HSP90 chaperone/DNA topoisomerase II/histidine kinase"/>
    <property type="match status" value="1"/>
</dbReference>
<keyword evidence="6" id="KW-0812">Transmembrane</keyword>